<comment type="caution">
    <text evidence="2">The sequence shown here is derived from an EMBL/GenBank/DDBJ whole genome shotgun (WGS) entry which is preliminary data.</text>
</comment>
<sequence length="173" mass="19833">MEEFTICFPLNSNYSDHISKWVEFAARKQVKKLKLDLGVKLPVHDNESSYEGFLASQGSTTSSTRLYWLTDLYLRGVDVDDEAMECLISNSPFIERLHVIDSQKLHKLEAADPASNLKYLELRHCENLRHLVISAPNLDIIKLFMSHRLTVVNISAPILSRISLGAYCYENFR</sequence>
<accession>A0A8K0E1M2</accession>
<dbReference type="EMBL" id="VOIH02000009">
    <property type="protein sequence ID" value="KAF3437929.1"/>
    <property type="molecule type" value="Genomic_DNA"/>
</dbReference>
<dbReference type="Pfam" id="PF23622">
    <property type="entry name" value="LRR_At1g61320_AtMIF1"/>
    <property type="match status" value="1"/>
</dbReference>
<feature type="domain" description="At1g61320/AtMIF1 LRR" evidence="1">
    <location>
        <begin position="16"/>
        <end position="149"/>
    </location>
</feature>
<dbReference type="OrthoDB" id="1552162at2759"/>
<dbReference type="PANTHER" id="PTHR34145">
    <property type="entry name" value="OS02G0105600 PROTEIN"/>
    <property type="match status" value="1"/>
</dbReference>
<dbReference type="InterPro" id="IPR055357">
    <property type="entry name" value="LRR_At1g61320_AtMIF1"/>
</dbReference>
<dbReference type="PANTHER" id="PTHR34145:SF68">
    <property type="entry name" value="FBD DOMAIN-CONTAINING PROTEIN"/>
    <property type="match status" value="1"/>
</dbReference>
<dbReference type="Proteomes" id="UP000796880">
    <property type="component" value="Unassembled WGS sequence"/>
</dbReference>
<evidence type="ECO:0000259" key="1">
    <source>
        <dbReference type="Pfam" id="PF23622"/>
    </source>
</evidence>
<dbReference type="Gene3D" id="3.80.10.10">
    <property type="entry name" value="Ribonuclease Inhibitor"/>
    <property type="match status" value="1"/>
</dbReference>
<gene>
    <name evidence="2" type="ORF">FNV43_RR20685</name>
</gene>
<dbReference type="InterPro" id="IPR032675">
    <property type="entry name" value="LRR_dom_sf"/>
</dbReference>
<dbReference type="AlphaFoldDB" id="A0A8K0E1M2"/>
<proteinExistence type="predicted"/>
<protein>
    <recommendedName>
        <fullName evidence="1">At1g61320/AtMIF1 LRR domain-containing protein</fullName>
    </recommendedName>
</protein>
<reference evidence="2" key="1">
    <citation type="submission" date="2020-03" db="EMBL/GenBank/DDBJ databases">
        <title>A high-quality chromosome-level genome assembly of a woody plant with both climbing and erect habits, Rhamnella rubrinervis.</title>
        <authorList>
            <person name="Lu Z."/>
            <person name="Yang Y."/>
            <person name="Zhu X."/>
            <person name="Sun Y."/>
        </authorList>
    </citation>
    <scope>NUCLEOTIDE SEQUENCE</scope>
    <source>
        <strain evidence="2">BYM</strain>
        <tissue evidence="2">Leaf</tissue>
    </source>
</reference>
<name>A0A8K0E1M2_9ROSA</name>
<evidence type="ECO:0000313" key="3">
    <source>
        <dbReference type="Proteomes" id="UP000796880"/>
    </source>
</evidence>
<dbReference type="SUPFAM" id="SSF52047">
    <property type="entry name" value="RNI-like"/>
    <property type="match status" value="1"/>
</dbReference>
<evidence type="ECO:0000313" key="2">
    <source>
        <dbReference type="EMBL" id="KAF3437929.1"/>
    </source>
</evidence>
<organism evidence="2 3">
    <name type="scientific">Rhamnella rubrinervis</name>
    <dbReference type="NCBI Taxonomy" id="2594499"/>
    <lineage>
        <taxon>Eukaryota</taxon>
        <taxon>Viridiplantae</taxon>
        <taxon>Streptophyta</taxon>
        <taxon>Embryophyta</taxon>
        <taxon>Tracheophyta</taxon>
        <taxon>Spermatophyta</taxon>
        <taxon>Magnoliopsida</taxon>
        <taxon>eudicotyledons</taxon>
        <taxon>Gunneridae</taxon>
        <taxon>Pentapetalae</taxon>
        <taxon>rosids</taxon>
        <taxon>fabids</taxon>
        <taxon>Rosales</taxon>
        <taxon>Rhamnaceae</taxon>
        <taxon>rhamnoid group</taxon>
        <taxon>Rhamneae</taxon>
        <taxon>Rhamnella</taxon>
    </lineage>
</organism>
<dbReference type="InterPro" id="IPR053772">
    <property type="entry name" value="At1g61320/At1g61330-like"/>
</dbReference>
<keyword evidence="3" id="KW-1185">Reference proteome</keyword>